<name>A0AA46Z0W4_VIBPH</name>
<keyword evidence="1" id="KW-0472">Membrane</keyword>
<gene>
    <name evidence="2" type="ORF">M5598_09425</name>
</gene>
<accession>A0AA46Z0W4</accession>
<proteinExistence type="predicted"/>
<sequence>MSKIIWPSAIFSHVVKVSIVATLVLLWLVIGVYKYLNYDHINTAHIISVILAYAVGCFIFDKDLPIGTVGLNYEEGKEGSQIGLFLAALVCLGWFLYVIVLL</sequence>
<protein>
    <submittedName>
        <fullName evidence="2">Uncharacterized protein</fullName>
    </submittedName>
</protein>
<feature type="transmembrane region" description="Helical" evidence="1">
    <location>
        <begin position="9"/>
        <end position="30"/>
    </location>
</feature>
<dbReference type="EMBL" id="CP097355">
    <property type="protein sequence ID" value="UYV25286.1"/>
    <property type="molecule type" value="Genomic_DNA"/>
</dbReference>
<dbReference type="AlphaFoldDB" id="A0AA46Z0W4"/>
<feature type="transmembrane region" description="Helical" evidence="1">
    <location>
        <begin position="82"/>
        <end position="100"/>
    </location>
</feature>
<evidence type="ECO:0000313" key="2">
    <source>
        <dbReference type="EMBL" id="UYV25286.1"/>
    </source>
</evidence>
<reference evidence="2" key="1">
    <citation type="submission" date="2022-05" db="EMBL/GenBank/DDBJ databases">
        <title>Megaplasmid of Vibrio parahaemolyticus.</title>
        <authorList>
            <person name="Strauch E."/>
            <person name="Borowiak M."/>
        </authorList>
    </citation>
    <scope>NUCLEOTIDE SEQUENCE</scope>
    <source>
        <strain evidence="2">16-VB00198</strain>
    </source>
</reference>
<evidence type="ECO:0000256" key="1">
    <source>
        <dbReference type="SAM" id="Phobius"/>
    </source>
</evidence>
<keyword evidence="1" id="KW-1133">Transmembrane helix</keyword>
<organism evidence="2 3">
    <name type="scientific">Vibrio parahaemolyticus</name>
    <dbReference type="NCBI Taxonomy" id="670"/>
    <lineage>
        <taxon>Bacteria</taxon>
        <taxon>Pseudomonadati</taxon>
        <taxon>Pseudomonadota</taxon>
        <taxon>Gammaproteobacteria</taxon>
        <taxon>Vibrionales</taxon>
        <taxon>Vibrionaceae</taxon>
        <taxon>Vibrio</taxon>
    </lineage>
</organism>
<dbReference type="RefSeq" id="WP_228087000.1">
    <property type="nucleotide sequence ID" value="NZ_CP097355.1"/>
</dbReference>
<evidence type="ECO:0000313" key="3">
    <source>
        <dbReference type="Proteomes" id="UP001163036"/>
    </source>
</evidence>
<feature type="transmembrane region" description="Helical" evidence="1">
    <location>
        <begin position="42"/>
        <end position="61"/>
    </location>
</feature>
<keyword evidence="1" id="KW-0812">Transmembrane</keyword>
<dbReference type="Proteomes" id="UP001163036">
    <property type="component" value="Chromosome 1"/>
</dbReference>